<evidence type="ECO:0008006" key="4">
    <source>
        <dbReference type="Google" id="ProtNLM"/>
    </source>
</evidence>
<evidence type="ECO:0000313" key="3">
    <source>
        <dbReference type="Proteomes" id="UP000092503"/>
    </source>
</evidence>
<evidence type="ECO:0000313" key="2">
    <source>
        <dbReference type="EMBL" id="SBV52063.1"/>
    </source>
</evidence>
<dbReference type="PANTHER" id="PTHR36927">
    <property type="entry name" value="BLR4337 PROTEIN"/>
    <property type="match status" value="1"/>
</dbReference>
<reference evidence="2 3" key="1">
    <citation type="submission" date="2016-06" db="EMBL/GenBank/DDBJ databases">
        <authorList>
            <person name="Kjaerup R.B."/>
            <person name="Dalgaard T.S."/>
            <person name="Juul-Madsen H.R."/>
        </authorList>
    </citation>
    <scope>NUCLEOTIDE SEQUENCE [LARGE SCALE GENOMIC DNA]</scope>
    <source>
        <strain evidence="2">LMG947</strain>
    </source>
</reference>
<dbReference type="STRING" id="56449.XBLMG947_2853"/>
<sequence>MALLTLLGWAKQHLNRPFRWLPYCTEAVLPWYILHQSLIIVALYWLMPLQLNAWLEPALVIAATVIGCLALHESVIRRVRWLRPLFGLPMRARETRTRQTTPAMTA</sequence>
<dbReference type="PANTHER" id="PTHR36927:SF3">
    <property type="entry name" value="GLUCANS BIOSYNTHESIS PROTEIN C"/>
    <property type="match status" value="1"/>
</dbReference>
<protein>
    <recommendedName>
        <fullName evidence="4">Acyltransferase</fullName>
    </recommendedName>
</protein>
<accession>A0A1C3NNU0</accession>
<dbReference type="InterPro" id="IPR050623">
    <property type="entry name" value="Glucan_succinyl_AcylTrfase"/>
</dbReference>
<gene>
    <name evidence="2" type="ORF">XBLMG947_2853</name>
</gene>
<proteinExistence type="predicted"/>
<dbReference type="EMBL" id="FLTX01000042">
    <property type="protein sequence ID" value="SBV52063.1"/>
    <property type="molecule type" value="Genomic_DNA"/>
</dbReference>
<feature type="transmembrane region" description="Helical" evidence="1">
    <location>
        <begin position="20"/>
        <end position="47"/>
    </location>
</feature>
<name>A0A1C3NNU0_9XANT</name>
<feature type="transmembrane region" description="Helical" evidence="1">
    <location>
        <begin position="53"/>
        <end position="71"/>
    </location>
</feature>
<organism evidence="2 3">
    <name type="scientific">Xanthomonas bromi</name>
    <dbReference type="NCBI Taxonomy" id="56449"/>
    <lineage>
        <taxon>Bacteria</taxon>
        <taxon>Pseudomonadati</taxon>
        <taxon>Pseudomonadota</taxon>
        <taxon>Gammaproteobacteria</taxon>
        <taxon>Lysobacterales</taxon>
        <taxon>Lysobacteraceae</taxon>
        <taxon>Xanthomonas</taxon>
    </lineage>
</organism>
<keyword evidence="1" id="KW-0812">Transmembrane</keyword>
<evidence type="ECO:0000256" key="1">
    <source>
        <dbReference type="SAM" id="Phobius"/>
    </source>
</evidence>
<dbReference type="Proteomes" id="UP000092503">
    <property type="component" value="Unassembled WGS sequence"/>
</dbReference>
<keyword evidence="1" id="KW-1133">Transmembrane helix</keyword>
<dbReference type="AlphaFoldDB" id="A0A1C3NNU0"/>
<keyword evidence="1" id="KW-0472">Membrane</keyword>